<sequence length="127" mass="14482">MRTFLHAMPKIILSRVNWPYCKATNDLARVKVSKSDRLDSVTRATQKKSKKFICLFFFFSFINYYYYHNFVWIQSSKLFSAIFSAAASSGLPFLLHPSPLPHSSTICLVSISISSKKLLILVLSLPV</sequence>
<accession>A0ABP0XQW7</accession>
<dbReference type="EMBL" id="OZ021735">
    <property type="protein sequence ID" value="CAK9310563.1"/>
    <property type="molecule type" value="Genomic_DNA"/>
</dbReference>
<protein>
    <submittedName>
        <fullName evidence="2">Uncharacterized protein</fullName>
    </submittedName>
</protein>
<dbReference type="Proteomes" id="UP001642487">
    <property type="component" value="Chromosome 1"/>
</dbReference>
<organism evidence="2 3">
    <name type="scientific">Citrullus colocynthis</name>
    <name type="common">colocynth</name>
    <dbReference type="NCBI Taxonomy" id="252529"/>
    <lineage>
        <taxon>Eukaryota</taxon>
        <taxon>Viridiplantae</taxon>
        <taxon>Streptophyta</taxon>
        <taxon>Embryophyta</taxon>
        <taxon>Tracheophyta</taxon>
        <taxon>Spermatophyta</taxon>
        <taxon>Magnoliopsida</taxon>
        <taxon>eudicotyledons</taxon>
        <taxon>Gunneridae</taxon>
        <taxon>Pentapetalae</taxon>
        <taxon>rosids</taxon>
        <taxon>fabids</taxon>
        <taxon>Cucurbitales</taxon>
        <taxon>Cucurbitaceae</taxon>
        <taxon>Benincaseae</taxon>
        <taxon>Citrullus</taxon>
    </lineage>
</organism>
<keyword evidence="1" id="KW-0472">Membrane</keyword>
<keyword evidence="1" id="KW-0812">Transmembrane</keyword>
<evidence type="ECO:0000313" key="3">
    <source>
        <dbReference type="Proteomes" id="UP001642487"/>
    </source>
</evidence>
<proteinExistence type="predicted"/>
<reference evidence="2 3" key="1">
    <citation type="submission" date="2024-03" db="EMBL/GenBank/DDBJ databases">
        <authorList>
            <person name="Gkanogiannis A."/>
            <person name="Becerra Lopez-Lavalle L."/>
        </authorList>
    </citation>
    <scope>NUCLEOTIDE SEQUENCE [LARGE SCALE GENOMIC DNA]</scope>
</reference>
<name>A0ABP0XQW7_9ROSI</name>
<evidence type="ECO:0000313" key="2">
    <source>
        <dbReference type="EMBL" id="CAK9310563.1"/>
    </source>
</evidence>
<keyword evidence="3" id="KW-1185">Reference proteome</keyword>
<gene>
    <name evidence="2" type="ORF">CITCOLO1_LOCUS2194</name>
</gene>
<feature type="transmembrane region" description="Helical" evidence="1">
    <location>
        <begin position="52"/>
        <end position="72"/>
    </location>
</feature>
<evidence type="ECO:0000256" key="1">
    <source>
        <dbReference type="SAM" id="Phobius"/>
    </source>
</evidence>
<keyword evidence="1" id="KW-1133">Transmembrane helix</keyword>